<reference evidence="2 3" key="1">
    <citation type="submission" date="2015-09" db="EMBL/GenBank/DDBJ databases">
        <authorList>
            <consortium name="Pathogen Informatics"/>
        </authorList>
    </citation>
    <scope>NUCLEOTIDE SEQUENCE [LARGE SCALE GENOMIC DNA]</scope>
    <source>
        <strain evidence="2 3">2789STDY5834875</strain>
    </source>
</reference>
<dbReference type="PROSITE" id="PS50943">
    <property type="entry name" value="HTH_CROC1"/>
    <property type="match status" value="1"/>
</dbReference>
<dbReference type="EMBL" id="CZBU01000008">
    <property type="protein sequence ID" value="CUQ79294.1"/>
    <property type="molecule type" value="Genomic_DNA"/>
</dbReference>
<gene>
    <name evidence="2" type="ORF">ERS852490_02958</name>
</gene>
<sequence>MKITDSEGLGNIIRNRRKELKYTQAFLSEYTGLSVSFISDVERGKPTVEIGKVIQLISILGLDINIDVRGR</sequence>
<dbReference type="Proteomes" id="UP000095621">
    <property type="component" value="Unassembled WGS sequence"/>
</dbReference>
<dbReference type="CDD" id="cd00093">
    <property type="entry name" value="HTH_XRE"/>
    <property type="match status" value="1"/>
</dbReference>
<dbReference type="InterPro" id="IPR001387">
    <property type="entry name" value="Cro/C1-type_HTH"/>
</dbReference>
<dbReference type="OrthoDB" id="9803228at2"/>
<dbReference type="RefSeq" id="WP_055216767.1">
    <property type="nucleotide sequence ID" value="NZ_CABJMX010000042.1"/>
</dbReference>
<evidence type="ECO:0000313" key="2">
    <source>
        <dbReference type="EMBL" id="CUQ79294.1"/>
    </source>
</evidence>
<proteinExistence type="predicted"/>
<name>A0A174YVW9_9FIRM</name>
<evidence type="ECO:0000259" key="1">
    <source>
        <dbReference type="PROSITE" id="PS50943"/>
    </source>
</evidence>
<feature type="domain" description="HTH cro/C1-type" evidence="1">
    <location>
        <begin position="13"/>
        <end position="68"/>
    </location>
</feature>
<dbReference type="Gene3D" id="1.10.260.40">
    <property type="entry name" value="lambda repressor-like DNA-binding domains"/>
    <property type="match status" value="1"/>
</dbReference>
<evidence type="ECO:0000313" key="3">
    <source>
        <dbReference type="Proteomes" id="UP000095621"/>
    </source>
</evidence>
<accession>A0A174YVW9</accession>
<dbReference type="SUPFAM" id="SSF47413">
    <property type="entry name" value="lambda repressor-like DNA-binding domains"/>
    <property type="match status" value="1"/>
</dbReference>
<dbReference type="InterPro" id="IPR010982">
    <property type="entry name" value="Lambda_DNA-bd_dom_sf"/>
</dbReference>
<dbReference type="AlphaFoldDB" id="A0A174YVW9"/>
<organism evidence="2 3">
    <name type="scientific">Lachnospira eligens</name>
    <dbReference type="NCBI Taxonomy" id="39485"/>
    <lineage>
        <taxon>Bacteria</taxon>
        <taxon>Bacillati</taxon>
        <taxon>Bacillota</taxon>
        <taxon>Clostridia</taxon>
        <taxon>Lachnospirales</taxon>
        <taxon>Lachnospiraceae</taxon>
        <taxon>Lachnospira</taxon>
    </lineage>
</organism>
<dbReference type="Pfam" id="PF01381">
    <property type="entry name" value="HTH_3"/>
    <property type="match status" value="1"/>
</dbReference>
<dbReference type="SMART" id="SM00530">
    <property type="entry name" value="HTH_XRE"/>
    <property type="match status" value="1"/>
</dbReference>
<dbReference type="GO" id="GO:0003677">
    <property type="term" value="F:DNA binding"/>
    <property type="evidence" value="ECO:0007669"/>
    <property type="project" value="InterPro"/>
</dbReference>
<protein>
    <submittedName>
        <fullName evidence="2">Transcriptional regulator, y4mF family</fullName>
    </submittedName>
</protein>